<feature type="region of interest" description="Disordered" evidence="1">
    <location>
        <begin position="35"/>
        <end position="79"/>
    </location>
</feature>
<protein>
    <submittedName>
        <fullName evidence="2">Uncharacterized protein</fullName>
    </submittedName>
</protein>
<dbReference type="AlphaFoldDB" id="A0A4Z2E730"/>
<reference evidence="2 3" key="1">
    <citation type="submission" date="2019-03" db="EMBL/GenBank/DDBJ databases">
        <title>First draft genome of Liparis tanakae, snailfish: a comprehensive survey of snailfish specific genes.</title>
        <authorList>
            <person name="Kim W."/>
            <person name="Song I."/>
            <person name="Jeong J.-H."/>
            <person name="Kim D."/>
            <person name="Kim S."/>
            <person name="Ryu S."/>
            <person name="Song J.Y."/>
            <person name="Lee S.K."/>
        </authorList>
    </citation>
    <scope>NUCLEOTIDE SEQUENCE [LARGE SCALE GENOMIC DNA]</scope>
    <source>
        <tissue evidence="2">Muscle</tissue>
    </source>
</reference>
<organism evidence="2 3">
    <name type="scientific">Liparis tanakae</name>
    <name type="common">Tanaka's snailfish</name>
    <dbReference type="NCBI Taxonomy" id="230148"/>
    <lineage>
        <taxon>Eukaryota</taxon>
        <taxon>Metazoa</taxon>
        <taxon>Chordata</taxon>
        <taxon>Craniata</taxon>
        <taxon>Vertebrata</taxon>
        <taxon>Euteleostomi</taxon>
        <taxon>Actinopterygii</taxon>
        <taxon>Neopterygii</taxon>
        <taxon>Teleostei</taxon>
        <taxon>Neoteleostei</taxon>
        <taxon>Acanthomorphata</taxon>
        <taxon>Eupercaria</taxon>
        <taxon>Perciformes</taxon>
        <taxon>Cottioidei</taxon>
        <taxon>Cottales</taxon>
        <taxon>Liparidae</taxon>
        <taxon>Liparis</taxon>
    </lineage>
</organism>
<keyword evidence="3" id="KW-1185">Reference proteome</keyword>
<accession>A0A4Z2E730</accession>
<feature type="compositionally biased region" description="Acidic residues" evidence="1">
    <location>
        <begin position="40"/>
        <end position="53"/>
    </location>
</feature>
<evidence type="ECO:0000313" key="2">
    <source>
        <dbReference type="EMBL" id="TNN24585.1"/>
    </source>
</evidence>
<proteinExistence type="predicted"/>
<evidence type="ECO:0000313" key="3">
    <source>
        <dbReference type="Proteomes" id="UP000314294"/>
    </source>
</evidence>
<name>A0A4Z2E730_9TELE</name>
<sequence length="101" mass="10248">MSSIGSFFTVSASASVWRTSSEPWVLMMSSSRLLNASMGSEEEEEEEEEEEQGEGGGEGGASPSGVLAAPSGRGGVGSSAAVSGVSILRALGTRVFINISC</sequence>
<gene>
    <name evidence="2" type="ORF">EYF80_065290</name>
</gene>
<dbReference type="Proteomes" id="UP000314294">
    <property type="component" value="Unassembled WGS sequence"/>
</dbReference>
<dbReference type="EMBL" id="SRLO01014933">
    <property type="protein sequence ID" value="TNN24585.1"/>
    <property type="molecule type" value="Genomic_DNA"/>
</dbReference>
<evidence type="ECO:0000256" key="1">
    <source>
        <dbReference type="SAM" id="MobiDB-lite"/>
    </source>
</evidence>
<comment type="caution">
    <text evidence="2">The sequence shown here is derived from an EMBL/GenBank/DDBJ whole genome shotgun (WGS) entry which is preliminary data.</text>
</comment>